<evidence type="ECO:0000256" key="5">
    <source>
        <dbReference type="ARBA" id="ARBA00022679"/>
    </source>
</evidence>
<evidence type="ECO:0000259" key="11">
    <source>
        <dbReference type="Pfam" id="PF06574"/>
    </source>
</evidence>
<keyword evidence="13" id="KW-0418">Kinase</keyword>
<keyword evidence="6" id="KW-0548">Nucleotidyltransferase</keyword>
<keyword evidence="4" id="KW-0288">FMN</keyword>
<keyword evidence="15" id="KW-1185">Reference proteome</keyword>
<evidence type="ECO:0000256" key="8">
    <source>
        <dbReference type="ARBA" id="ARBA00022827"/>
    </source>
</evidence>
<dbReference type="GO" id="GO:0006747">
    <property type="term" value="P:FAD biosynthetic process"/>
    <property type="evidence" value="ECO:0007669"/>
    <property type="project" value="UniProtKB-UniPathway"/>
</dbReference>
<evidence type="ECO:0000313" key="12">
    <source>
        <dbReference type="EMBL" id="UUD34949.1"/>
    </source>
</evidence>
<dbReference type="InterPro" id="IPR014729">
    <property type="entry name" value="Rossmann-like_a/b/a_fold"/>
</dbReference>
<comment type="pathway">
    <text evidence="1">Cofactor biosynthesis; FAD biosynthesis; FAD from FMN: step 1/1.</text>
</comment>
<evidence type="ECO:0000256" key="3">
    <source>
        <dbReference type="ARBA" id="ARBA00022630"/>
    </source>
</evidence>
<evidence type="ECO:0000313" key="13">
    <source>
        <dbReference type="EMBL" id="VDR42223.1"/>
    </source>
</evidence>
<dbReference type="GO" id="GO:0003919">
    <property type="term" value="F:FMN adenylyltransferase activity"/>
    <property type="evidence" value="ECO:0007669"/>
    <property type="project" value="UniProtKB-EC"/>
</dbReference>
<evidence type="ECO:0000256" key="2">
    <source>
        <dbReference type="ARBA" id="ARBA00012393"/>
    </source>
</evidence>
<reference evidence="12" key="2">
    <citation type="submission" date="2022-07" db="EMBL/GenBank/DDBJ databases">
        <title>Complete genome of Mycoplasma caviae type strain G122.</title>
        <authorList>
            <person name="Spergser J."/>
        </authorList>
    </citation>
    <scope>NUCLEOTIDE SEQUENCE</scope>
    <source>
        <strain evidence="12">G122</strain>
    </source>
</reference>
<evidence type="ECO:0000256" key="7">
    <source>
        <dbReference type="ARBA" id="ARBA00022741"/>
    </source>
</evidence>
<dbReference type="Proteomes" id="UP001058569">
    <property type="component" value="Chromosome"/>
</dbReference>
<dbReference type="Pfam" id="PF06574">
    <property type="entry name" value="FAD_syn"/>
    <property type="match status" value="1"/>
</dbReference>
<accession>A0A3P8MFB3</accession>
<dbReference type="Gene3D" id="3.40.50.620">
    <property type="entry name" value="HUPs"/>
    <property type="match status" value="1"/>
</dbReference>
<dbReference type="NCBIfam" id="NF045965">
    <property type="entry name" value="RibF_rel"/>
    <property type="match status" value="1"/>
</dbReference>
<keyword evidence="9" id="KW-0067">ATP-binding</keyword>
<dbReference type="AlphaFoldDB" id="A0A3P8MFB3"/>
<organism evidence="13 14">
    <name type="scientific">Mycoplasmopsis caviae</name>
    <dbReference type="NCBI Taxonomy" id="55603"/>
    <lineage>
        <taxon>Bacteria</taxon>
        <taxon>Bacillati</taxon>
        <taxon>Mycoplasmatota</taxon>
        <taxon>Mycoplasmoidales</taxon>
        <taxon>Metamycoplasmataceae</taxon>
        <taxon>Mycoplasmopsis</taxon>
    </lineage>
</organism>
<dbReference type="GO" id="GO:0016301">
    <property type="term" value="F:kinase activity"/>
    <property type="evidence" value="ECO:0007669"/>
    <property type="project" value="UniProtKB-KW"/>
</dbReference>
<dbReference type="UniPathway" id="UPA00277">
    <property type="reaction ID" value="UER00407"/>
</dbReference>
<evidence type="ECO:0000256" key="4">
    <source>
        <dbReference type="ARBA" id="ARBA00022643"/>
    </source>
</evidence>
<sequence>MSLKVYSFDNINKFKRPIFIIGSFESFHLGHYQLLKKAREIAKQDEHERDIVLVYFSDIENLNKSNYLIFSDEKNRLQEFANLKINFAISLFYSDISHMSPKDFIDKLIKDQDDYLLIIGEEFKFGFKRQGDVKFLIDNYGADKVLGQKIIKLKNNQKISTTYLKELIEFGDIDLLNTINMYPYSFSASFSTYESKIEVKKHNLLIPLRQGIYATLVEINNYNYYALLQVNFDTKYYVEFIDFKIKENMEFDARFKVVKAIRFFRNKELETINDFDKISAKSTFLELKNN</sequence>
<evidence type="ECO:0000256" key="10">
    <source>
        <dbReference type="ARBA" id="ARBA00049494"/>
    </source>
</evidence>
<dbReference type="EC" id="2.7.7.2" evidence="2"/>
<dbReference type="Proteomes" id="UP000280036">
    <property type="component" value="Unassembled WGS sequence"/>
</dbReference>
<dbReference type="EMBL" id="UZVY01000001">
    <property type="protein sequence ID" value="VDR42223.1"/>
    <property type="molecule type" value="Genomic_DNA"/>
</dbReference>
<evidence type="ECO:0000313" key="15">
    <source>
        <dbReference type="Proteomes" id="UP001058569"/>
    </source>
</evidence>
<dbReference type="GO" id="GO:0009231">
    <property type="term" value="P:riboflavin biosynthetic process"/>
    <property type="evidence" value="ECO:0007669"/>
    <property type="project" value="InterPro"/>
</dbReference>
<reference evidence="13 14" key="1">
    <citation type="submission" date="2018-12" db="EMBL/GenBank/DDBJ databases">
        <authorList>
            <consortium name="Pathogen Informatics"/>
        </authorList>
    </citation>
    <scope>NUCLEOTIDE SEQUENCE [LARGE SCALE GENOMIC DNA]</scope>
    <source>
        <strain evidence="13 14">NCTC10126</strain>
    </source>
</reference>
<proteinExistence type="predicted"/>
<dbReference type="InterPro" id="IPR015864">
    <property type="entry name" value="FAD_synthase"/>
</dbReference>
<dbReference type="GO" id="GO:0005524">
    <property type="term" value="F:ATP binding"/>
    <property type="evidence" value="ECO:0007669"/>
    <property type="project" value="UniProtKB-KW"/>
</dbReference>
<keyword evidence="5 13" id="KW-0808">Transferase</keyword>
<comment type="catalytic activity">
    <reaction evidence="10">
        <text>FMN + ATP + H(+) = FAD + diphosphate</text>
        <dbReference type="Rhea" id="RHEA:17237"/>
        <dbReference type="ChEBI" id="CHEBI:15378"/>
        <dbReference type="ChEBI" id="CHEBI:30616"/>
        <dbReference type="ChEBI" id="CHEBI:33019"/>
        <dbReference type="ChEBI" id="CHEBI:57692"/>
        <dbReference type="ChEBI" id="CHEBI:58210"/>
        <dbReference type="EC" id="2.7.7.2"/>
    </reaction>
</comment>
<keyword evidence="8" id="KW-0274">FAD</keyword>
<evidence type="ECO:0000256" key="9">
    <source>
        <dbReference type="ARBA" id="ARBA00022840"/>
    </source>
</evidence>
<dbReference type="RefSeq" id="WP_126118434.1">
    <property type="nucleotide sequence ID" value="NZ_CP101806.1"/>
</dbReference>
<evidence type="ECO:0000313" key="14">
    <source>
        <dbReference type="Proteomes" id="UP000280036"/>
    </source>
</evidence>
<keyword evidence="3" id="KW-0285">Flavoprotein</keyword>
<gene>
    <name evidence="13" type="primary">ribF</name>
    <name evidence="13" type="ORF">NCTC10126_00730</name>
    <name evidence="12" type="ORF">NPA07_04005</name>
</gene>
<feature type="domain" description="FAD synthetase" evidence="11">
    <location>
        <begin position="18"/>
        <end position="147"/>
    </location>
</feature>
<dbReference type="SUPFAM" id="SSF52374">
    <property type="entry name" value="Nucleotidylyl transferase"/>
    <property type="match status" value="1"/>
</dbReference>
<evidence type="ECO:0000256" key="1">
    <source>
        <dbReference type="ARBA" id="ARBA00004726"/>
    </source>
</evidence>
<keyword evidence="7" id="KW-0547">Nucleotide-binding</keyword>
<dbReference type="OrthoDB" id="9803667at2"/>
<name>A0A3P8MFB3_9BACT</name>
<dbReference type="EMBL" id="CP101806">
    <property type="protein sequence ID" value="UUD34949.1"/>
    <property type="molecule type" value="Genomic_DNA"/>
</dbReference>
<protein>
    <recommendedName>
        <fullName evidence="2">FAD synthase</fullName>
        <ecNumber evidence="2">2.7.7.2</ecNumber>
    </recommendedName>
</protein>
<evidence type="ECO:0000256" key="6">
    <source>
        <dbReference type="ARBA" id="ARBA00022695"/>
    </source>
</evidence>